<dbReference type="InterPro" id="IPR006089">
    <property type="entry name" value="Acyl-CoA_DH_CS"/>
</dbReference>
<dbReference type="GO" id="GO:0003995">
    <property type="term" value="F:acyl-CoA dehydrogenase activity"/>
    <property type="evidence" value="ECO:0007669"/>
    <property type="project" value="InterPro"/>
</dbReference>
<evidence type="ECO:0000256" key="7">
    <source>
        <dbReference type="ARBA" id="ARBA00072305"/>
    </source>
</evidence>
<dbReference type="EC" id="1.3.8.10" evidence="6"/>
<keyword evidence="4 8" id="KW-0274">FAD</keyword>
<evidence type="ECO:0000256" key="5">
    <source>
        <dbReference type="ARBA" id="ARBA00023002"/>
    </source>
</evidence>
<dbReference type="FunFam" id="2.40.110.10:FF:000001">
    <property type="entry name" value="Acyl-CoA dehydrogenase, mitochondrial"/>
    <property type="match status" value="1"/>
</dbReference>
<evidence type="ECO:0000256" key="3">
    <source>
        <dbReference type="ARBA" id="ARBA00022630"/>
    </source>
</evidence>
<evidence type="ECO:0000256" key="1">
    <source>
        <dbReference type="ARBA" id="ARBA00001974"/>
    </source>
</evidence>
<gene>
    <name evidence="12" type="ORF">C4520_14890</name>
</gene>
<protein>
    <recommendedName>
        <fullName evidence="7">Cyclohex-1-ene-1-carbonyl-CoA dehydrogenase</fullName>
        <ecNumber evidence="6">1.3.8.10</ecNumber>
    </recommendedName>
</protein>
<dbReference type="SUPFAM" id="SSF56645">
    <property type="entry name" value="Acyl-CoA dehydrogenase NM domain-like"/>
    <property type="match status" value="1"/>
</dbReference>
<evidence type="ECO:0000313" key="13">
    <source>
        <dbReference type="Proteomes" id="UP000265882"/>
    </source>
</evidence>
<dbReference type="InterPro" id="IPR009075">
    <property type="entry name" value="AcylCo_DH/oxidase_C"/>
</dbReference>
<evidence type="ECO:0000313" key="12">
    <source>
        <dbReference type="EMBL" id="RJP18134.1"/>
    </source>
</evidence>
<comment type="similarity">
    <text evidence="2 8">Belongs to the acyl-CoA dehydrogenase family.</text>
</comment>
<dbReference type="GO" id="GO:0050660">
    <property type="term" value="F:flavin adenine dinucleotide binding"/>
    <property type="evidence" value="ECO:0007669"/>
    <property type="project" value="InterPro"/>
</dbReference>
<dbReference type="InterPro" id="IPR037069">
    <property type="entry name" value="AcylCoA_DH/ox_N_sf"/>
</dbReference>
<dbReference type="PROSITE" id="PS00073">
    <property type="entry name" value="ACYL_COA_DH_2"/>
    <property type="match status" value="1"/>
</dbReference>
<dbReference type="Pfam" id="PF00441">
    <property type="entry name" value="Acyl-CoA_dh_1"/>
    <property type="match status" value="1"/>
</dbReference>
<dbReference type="FunFam" id="1.20.140.10:FF:000004">
    <property type="entry name" value="Acyl-CoA dehydrogenase FadE25"/>
    <property type="match status" value="1"/>
</dbReference>
<evidence type="ECO:0000259" key="11">
    <source>
        <dbReference type="Pfam" id="PF02771"/>
    </source>
</evidence>
<evidence type="ECO:0000256" key="6">
    <source>
        <dbReference type="ARBA" id="ARBA00066362"/>
    </source>
</evidence>
<dbReference type="Pfam" id="PF02771">
    <property type="entry name" value="Acyl-CoA_dh_N"/>
    <property type="match status" value="1"/>
</dbReference>
<dbReference type="InterPro" id="IPR006091">
    <property type="entry name" value="Acyl-CoA_Oxase/DH_mid-dom"/>
</dbReference>
<dbReference type="Gene3D" id="1.20.140.10">
    <property type="entry name" value="Butyryl-CoA Dehydrogenase, subunit A, domain 3"/>
    <property type="match status" value="1"/>
</dbReference>
<dbReference type="InterPro" id="IPR009100">
    <property type="entry name" value="AcylCoA_DH/oxidase_NM_dom_sf"/>
</dbReference>
<dbReference type="InterPro" id="IPR036250">
    <property type="entry name" value="AcylCo_DH-like_C"/>
</dbReference>
<evidence type="ECO:0000256" key="2">
    <source>
        <dbReference type="ARBA" id="ARBA00009347"/>
    </source>
</evidence>
<dbReference type="FunFam" id="1.10.540.10:FF:000002">
    <property type="entry name" value="Acyl-CoA dehydrogenase FadE19"/>
    <property type="match status" value="1"/>
</dbReference>
<feature type="domain" description="Acyl-CoA dehydrogenase/oxidase N-terminal" evidence="11">
    <location>
        <begin position="6"/>
        <end position="118"/>
    </location>
</feature>
<proteinExistence type="inferred from homology"/>
<organism evidence="12 13">
    <name type="scientific">Abyssobacteria bacterium (strain SURF_5)</name>
    <dbReference type="NCBI Taxonomy" id="2093360"/>
    <lineage>
        <taxon>Bacteria</taxon>
        <taxon>Pseudomonadati</taxon>
        <taxon>Candidatus Hydrogenedentota</taxon>
        <taxon>Candidatus Abyssobacteria</taxon>
    </lineage>
</organism>
<dbReference type="Pfam" id="PF02770">
    <property type="entry name" value="Acyl-CoA_dh_M"/>
    <property type="match status" value="1"/>
</dbReference>
<dbReference type="PANTHER" id="PTHR43884:SF12">
    <property type="entry name" value="ISOVALERYL-COA DEHYDROGENASE, MITOCHONDRIAL-RELATED"/>
    <property type="match status" value="1"/>
</dbReference>
<dbReference type="AlphaFoldDB" id="A0A3A4NQQ5"/>
<dbReference type="Proteomes" id="UP000265882">
    <property type="component" value="Unassembled WGS sequence"/>
</dbReference>
<dbReference type="SUPFAM" id="SSF47203">
    <property type="entry name" value="Acyl-CoA dehydrogenase C-terminal domain-like"/>
    <property type="match status" value="1"/>
</dbReference>
<dbReference type="EMBL" id="QZKU01000105">
    <property type="protein sequence ID" value="RJP18134.1"/>
    <property type="molecule type" value="Genomic_DNA"/>
</dbReference>
<sequence length="384" mass="41579">MHLELTDEQRAARQTAREFAEKEIVPVARENDEQQKFPADIVQKMAELGFLGAAIPEEYGGAGMDFISYALITEEIGRACSSVRTVLSVTSSLCALTILKWGTEEQKKKYLPKTCAGEIIACFGLTEPDAGSDAANISTSAKEDGNSWILNGNKMWISNGGVSKLAIIFAQTDKSLKHKGMAAFLVDTDIKGFSSRQIHGKLGLKSADTSSLTLEDVKVSNDALLGKVGDGFKIAMSALDNGRYSVAAGCVGICQACIDASVKYSQERMAFGRPIAGFQLVQELIADMVVDTEAARLLVFQAGHLKNKGVRNTRETALAKLYASEAALRCSNRAIQVFGGYGYSNEYPVERYMRDARVASLYEGTSQILKLLIGRYATDISAFT</sequence>
<dbReference type="Gene3D" id="1.10.540.10">
    <property type="entry name" value="Acyl-CoA dehydrogenase/oxidase, N-terminal domain"/>
    <property type="match status" value="1"/>
</dbReference>
<dbReference type="Gene3D" id="2.40.110.10">
    <property type="entry name" value="Butyryl-CoA Dehydrogenase, subunit A, domain 2"/>
    <property type="match status" value="1"/>
</dbReference>
<comment type="caution">
    <text evidence="12">The sequence shown here is derived from an EMBL/GenBank/DDBJ whole genome shotgun (WGS) entry which is preliminary data.</text>
</comment>
<dbReference type="InterPro" id="IPR046373">
    <property type="entry name" value="Acyl-CoA_Oxase/DH_mid-dom_sf"/>
</dbReference>
<dbReference type="PIRSF" id="PIRSF016578">
    <property type="entry name" value="HsaA"/>
    <property type="match status" value="1"/>
</dbReference>
<evidence type="ECO:0000256" key="4">
    <source>
        <dbReference type="ARBA" id="ARBA00022827"/>
    </source>
</evidence>
<comment type="cofactor">
    <cofactor evidence="1 8">
        <name>FAD</name>
        <dbReference type="ChEBI" id="CHEBI:57692"/>
    </cofactor>
</comment>
<feature type="domain" description="Acyl-CoA oxidase/dehydrogenase middle" evidence="10">
    <location>
        <begin position="122"/>
        <end position="217"/>
    </location>
</feature>
<keyword evidence="3 8" id="KW-0285">Flavoprotein</keyword>
<keyword evidence="5 8" id="KW-0560">Oxidoreductase</keyword>
<name>A0A3A4NQQ5_ABYX5</name>
<accession>A0A3A4NQQ5</accession>
<reference evidence="12 13" key="1">
    <citation type="journal article" date="2017" name="ISME J.">
        <title>Energy and carbon metabolisms in a deep terrestrial subsurface fluid microbial community.</title>
        <authorList>
            <person name="Momper L."/>
            <person name="Jungbluth S.P."/>
            <person name="Lee M.D."/>
            <person name="Amend J.P."/>
        </authorList>
    </citation>
    <scope>NUCLEOTIDE SEQUENCE [LARGE SCALE GENOMIC DNA]</scope>
    <source>
        <strain evidence="12">SURF_5</strain>
    </source>
</reference>
<evidence type="ECO:0000259" key="9">
    <source>
        <dbReference type="Pfam" id="PF00441"/>
    </source>
</evidence>
<evidence type="ECO:0000259" key="10">
    <source>
        <dbReference type="Pfam" id="PF02770"/>
    </source>
</evidence>
<dbReference type="InterPro" id="IPR013786">
    <property type="entry name" value="AcylCoA_DH/ox_N"/>
</dbReference>
<dbReference type="PANTHER" id="PTHR43884">
    <property type="entry name" value="ACYL-COA DEHYDROGENASE"/>
    <property type="match status" value="1"/>
</dbReference>
<feature type="domain" description="Acyl-CoA dehydrogenase/oxidase C-terminal" evidence="9">
    <location>
        <begin position="229"/>
        <end position="375"/>
    </location>
</feature>
<evidence type="ECO:0000256" key="8">
    <source>
        <dbReference type="RuleBase" id="RU362125"/>
    </source>
</evidence>